<dbReference type="Proteomes" id="UP000181981">
    <property type="component" value="Unassembled WGS sequence"/>
</dbReference>
<name>X5DJ30_9BACT</name>
<protein>
    <recommendedName>
        <fullName evidence="5">DUF3871 family protein</fullName>
    </recommendedName>
</protein>
<organism evidence="2 4">
    <name type="scientific">Draconibacterium orientale</name>
    <dbReference type="NCBI Taxonomy" id="1168034"/>
    <lineage>
        <taxon>Bacteria</taxon>
        <taxon>Pseudomonadati</taxon>
        <taxon>Bacteroidota</taxon>
        <taxon>Bacteroidia</taxon>
        <taxon>Marinilabiliales</taxon>
        <taxon>Prolixibacteraceae</taxon>
        <taxon>Draconibacterium</taxon>
    </lineage>
</organism>
<evidence type="ECO:0000313" key="3">
    <source>
        <dbReference type="Proteomes" id="UP000023772"/>
    </source>
</evidence>
<gene>
    <name evidence="1" type="ORF">FH5T_19995</name>
    <name evidence="2" type="ORF">SAMN05444285_1112</name>
</gene>
<reference evidence="2 4" key="2">
    <citation type="submission" date="2016-10" db="EMBL/GenBank/DDBJ databases">
        <authorList>
            <person name="de Groot N.N."/>
        </authorList>
    </citation>
    <scope>NUCLEOTIDE SEQUENCE [LARGE SCALE GENOMIC DNA]</scope>
    <source>
        <strain evidence="2 4">DSM 25947</strain>
    </source>
</reference>
<dbReference type="RefSeq" id="WP_038562427.1">
    <property type="nucleotide sequence ID" value="NZ_FOHT01000011.1"/>
</dbReference>
<dbReference type="Pfam" id="PF12987">
    <property type="entry name" value="DUF3871"/>
    <property type="match status" value="1"/>
</dbReference>
<dbReference type="Proteomes" id="UP000023772">
    <property type="component" value="Chromosome"/>
</dbReference>
<reference evidence="1 3" key="1">
    <citation type="submission" date="2014-03" db="EMBL/GenBank/DDBJ databases">
        <title>Complete genome sequence of a deeply braunched marine Bacteroidia bacterium Draconibacterium orientale type strain FH5T.</title>
        <authorList>
            <person name="Li X."/>
            <person name="Wang X."/>
            <person name="Xie Z."/>
            <person name="Du Z."/>
            <person name="Chen G."/>
        </authorList>
    </citation>
    <scope>NUCLEOTIDE SEQUENCE [LARGE SCALE GENOMIC DNA]</scope>
    <source>
        <strain evidence="1 3">FH5</strain>
    </source>
</reference>
<dbReference type="HOGENOM" id="CLU_057512_0_0_10"/>
<evidence type="ECO:0000313" key="1">
    <source>
        <dbReference type="EMBL" id="AHW61129.1"/>
    </source>
</evidence>
<accession>X5DJ30</accession>
<sequence>MELKKVNETDQRMVNPIVEDVEPIKESTQETSDVHFMAANTKPMSLEDIASKHTIPVFAKDNESTISHQEFIETVSIVTEKIFGGEQILKPAVRVSHPIKGRIPTAVGKPAKELLEHEKTLYFERMAFAIEIPSINDRVAENSLNLTIGGVRAYNLENLYSKKSEERFKLFIGFKNSVCTNLCISTDGFKTDVKVRTVAELANAAFNLMGNFNVYKEIEKFNSLPQTMITEQQFAQIIGRARMYQNMPYKNKKELPQFPLSDGQVNLVVKDYYSDESFCRNDLGNINLWKLYNLFTGANKMSYIDNFLDRNVRCQSFVGGLNEAIELNKHHWFVS</sequence>
<dbReference type="EMBL" id="CP007451">
    <property type="protein sequence ID" value="AHW61129.1"/>
    <property type="molecule type" value="Genomic_DNA"/>
</dbReference>
<evidence type="ECO:0000313" key="4">
    <source>
        <dbReference type="Proteomes" id="UP000181981"/>
    </source>
</evidence>
<dbReference type="OrthoDB" id="995338at2"/>
<dbReference type="InterPro" id="IPR024353">
    <property type="entry name" value="DUF3871"/>
</dbReference>
<proteinExistence type="predicted"/>
<dbReference type="KEGG" id="dori:FH5T_19995"/>
<dbReference type="eggNOG" id="ENOG502Z8RA">
    <property type="taxonomic scope" value="Bacteria"/>
</dbReference>
<evidence type="ECO:0008006" key="5">
    <source>
        <dbReference type="Google" id="ProtNLM"/>
    </source>
</evidence>
<dbReference type="STRING" id="1168034.FH5T_19995"/>
<dbReference type="AlphaFoldDB" id="X5DJ30"/>
<keyword evidence="3" id="KW-1185">Reference proteome</keyword>
<evidence type="ECO:0000313" key="2">
    <source>
        <dbReference type="EMBL" id="SET34183.1"/>
    </source>
</evidence>
<dbReference type="EMBL" id="FOHT01000011">
    <property type="protein sequence ID" value="SET34183.1"/>
    <property type="molecule type" value="Genomic_DNA"/>
</dbReference>